<evidence type="ECO:0000313" key="7">
    <source>
        <dbReference type="Proteomes" id="UP001267878"/>
    </source>
</evidence>
<dbReference type="Pfam" id="PF00440">
    <property type="entry name" value="TetR_N"/>
    <property type="match status" value="1"/>
</dbReference>
<dbReference type="PANTHER" id="PTHR30055:SF151">
    <property type="entry name" value="TRANSCRIPTIONAL REGULATORY PROTEIN"/>
    <property type="match status" value="1"/>
</dbReference>
<dbReference type="InterPro" id="IPR001647">
    <property type="entry name" value="HTH_TetR"/>
</dbReference>
<sequence length="204" mass="22093">MKARSYVSPLRAAGAEETRRVLIQAATNYLDEQPITKFSLDAVAKAAGVTRLTVYNQFGSRRGLLEAVLDEIATTGRVARVREAVESPDPTKGIERLVDIMCDFWESCPAIVRLHEASSLDPEFGAAIVERQELRRQAVGVLVKRASGKAALTAAHRAAIDLVSSLTSLPTYKTLAATQSSKAIRRLLKDACNDAVKRAIDSAT</sequence>
<dbReference type="SUPFAM" id="SSF46689">
    <property type="entry name" value="Homeodomain-like"/>
    <property type="match status" value="1"/>
</dbReference>
<evidence type="ECO:0000256" key="1">
    <source>
        <dbReference type="ARBA" id="ARBA00023015"/>
    </source>
</evidence>
<dbReference type="PANTHER" id="PTHR30055">
    <property type="entry name" value="HTH-TYPE TRANSCRIPTIONAL REGULATOR RUTR"/>
    <property type="match status" value="1"/>
</dbReference>
<gene>
    <name evidence="6" type="ORF">J2X04_000157</name>
</gene>
<evidence type="ECO:0000259" key="5">
    <source>
        <dbReference type="PROSITE" id="PS50977"/>
    </source>
</evidence>
<evidence type="ECO:0000313" key="6">
    <source>
        <dbReference type="EMBL" id="MDR7097810.1"/>
    </source>
</evidence>
<dbReference type="InterPro" id="IPR050109">
    <property type="entry name" value="HTH-type_TetR-like_transc_reg"/>
</dbReference>
<dbReference type="EMBL" id="JAVDVW010000001">
    <property type="protein sequence ID" value="MDR7097810.1"/>
    <property type="molecule type" value="Genomic_DNA"/>
</dbReference>
<dbReference type="PRINTS" id="PR00455">
    <property type="entry name" value="HTHTETR"/>
</dbReference>
<protein>
    <submittedName>
        <fullName evidence="6">AcrR family transcriptional regulator</fullName>
    </submittedName>
</protein>
<organism evidence="6 7">
    <name type="scientific">Agrilutibacter niabensis</name>
    <dbReference type="NCBI Taxonomy" id="380628"/>
    <lineage>
        <taxon>Bacteria</taxon>
        <taxon>Pseudomonadati</taxon>
        <taxon>Pseudomonadota</taxon>
        <taxon>Gammaproteobacteria</taxon>
        <taxon>Lysobacterales</taxon>
        <taxon>Lysobacteraceae</taxon>
        <taxon>Agrilutibacter</taxon>
    </lineage>
</organism>
<keyword evidence="2 4" id="KW-0238">DNA-binding</keyword>
<dbReference type="Proteomes" id="UP001267878">
    <property type="component" value="Unassembled WGS sequence"/>
</dbReference>
<accession>A0ABU1VK16</accession>
<name>A0ABU1VK16_9GAMM</name>
<dbReference type="PROSITE" id="PS50977">
    <property type="entry name" value="HTH_TETR_2"/>
    <property type="match status" value="1"/>
</dbReference>
<evidence type="ECO:0000256" key="3">
    <source>
        <dbReference type="ARBA" id="ARBA00023163"/>
    </source>
</evidence>
<dbReference type="InterPro" id="IPR009057">
    <property type="entry name" value="Homeodomain-like_sf"/>
</dbReference>
<feature type="DNA-binding region" description="H-T-H motif" evidence="4">
    <location>
        <begin position="39"/>
        <end position="58"/>
    </location>
</feature>
<feature type="domain" description="HTH tetR-type" evidence="5">
    <location>
        <begin position="16"/>
        <end position="76"/>
    </location>
</feature>
<reference evidence="6 7" key="1">
    <citation type="submission" date="2023-07" db="EMBL/GenBank/DDBJ databases">
        <title>Sorghum-associated microbial communities from plants grown in Nebraska, USA.</title>
        <authorList>
            <person name="Schachtman D."/>
        </authorList>
    </citation>
    <scope>NUCLEOTIDE SEQUENCE [LARGE SCALE GENOMIC DNA]</scope>
    <source>
        <strain evidence="6 7">BE187</strain>
    </source>
</reference>
<dbReference type="Gene3D" id="1.10.357.10">
    <property type="entry name" value="Tetracycline Repressor, domain 2"/>
    <property type="match status" value="1"/>
</dbReference>
<comment type="caution">
    <text evidence="6">The sequence shown here is derived from an EMBL/GenBank/DDBJ whole genome shotgun (WGS) entry which is preliminary data.</text>
</comment>
<evidence type="ECO:0000256" key="4">
    <source>
        <dbReference type="PROSITE-ProRule" id="PRU00335"/>
    </source>
</evidence>
<evidence type="ECO:0000256" key="2">
    <source>
        <dbReference type="ARBA" id="ARBA00023125"/>
    </source>
</evidence>
<keyword evidence="3" id="KW-0804">Transcription</keyword>
<proteinExistence type="predicted"/>
<dbReference type="RefSeq" id="WP_310051002.1">
    <property type="nucleotide sequence ID" value="NZ_JAVDVW010000001.1"/>
</dbReference>
<keyword evidence="1" id="KW-0805">Transcription regulation</keyword>
<keyword evidence="7" id="KW-1185">Reference proteome</keyword>